<evidence type="ECO:0000313" key="1">
    <source>
        <dbReference type="EMBL" id="TRX01800.1"/>
    </source>
</evidence>
<proteinExistence type="predicted"/>
<dbReference type="Proteomes" id="UP000733744">
    <property type="component" value="Unassembled WGS sequence"/>
</dbReference>
<dbReference type="EMBL" id="RYFG02000018">
    <property type="protein sequence ID" value="TRX01800.1"/>
    <property type="molecule type" value="Genomic_DNA"/>
</dbReference>
<evidence type="ECO:0000313" key="2">
    <source>
        <dbReference type="Proteomes" id="UP000733744"/>
    </source>
</evidence>
<dbReference type="PROSITE" id="PS51257">
    <property type="entry name" value="PROKAR_LIPOPROTEIN"/>
    <property type="match status" value="1"/>
</dbReference>
<sequence>MRQIVNAIFYVLTTGCQ</sequence>
<keyword evidence="2" id="KW-1185">Reference proteome</keyword>
<comment type="caution">
    <text evidence="1">The sequence shown here is derived from an EMBL/GenBank/DDBJ whole genome shotgun (WGS) entry which is preliminary data.</text>
</comment>
<organism evidence="1 2">
    <name type="scientific">Candidatus Methylobacter oryzae</name>
    <dbReference type="NCBI Taxonomy" id="2497749"/>
    <lineage>
        <taxon>Bacteria</taxon>
        <taxon>Pseudomonadati</taxon>
        <taxon>Pseudomonadota</taxon>
        <taxon>Gammaproteobacteria</taxon>
        <taxon>Methylococcales</taxon>
        <taxon>Methylococcaceae</taxon>
        <taxon>Methylobacter</taxon>
    </lineage>
</organism>
<gene>
    <name evidence="1" type="ORF">EKO24_003285</name>
</gene>
<protein>
    <submittedName>
        <fullName evidence="1">Transposase</fullName>
    </submittedName>
</protein>
<name>A0ABY3CF75_9GAMM</name>
<reference evidence="1 2" key="1">
    <citation type="journal article" date="2019" name="Antonie Van Leeuwenhoek">
        <title>Description of 'Ca. Methylobacter oryzae' KRF1, a novel species from the environmentally important Methylobacter clade 2.</title>
        <authorList>
            <person name="Khatri K."/>
            <person name="Mohite J.A."/>
            <person name="Pandit P.S."/>
            <person name="Bahulikar R."/>
            <person name="Rahalkar M.C."/>
        </authorList>
    </citation>
    <scope>NUCLEOTIDE SEQUENCE [LARGE SCALE GENOMIC DNA]</scope>
    <source>
        <strain evidence="1 2">KRF1</strain>
    </source>
</reference>
<accession>A0ABY3CF75</accession>